<proteinExistence type="predicted"/>
<reference evidence="1 2" key="1">
    <citation type="journal article" date="2005" name="Nature">
        <title>The genome of the social amoeba Dictyostelium discoideum.</title>
        <authorList>
            <consortium name="The Dictyostelium discoideum Sequencing Consortium"/>
            <person name="Eichinger L."/>
            <person name="Pachebat J.A."/>
            <person name="Glockner G."/>
            <person name="Rajandream M.A."/>
            <person name="Sucgang R."/>
            <person name="Berriman M."/>
            <person name="Song J."/>
            <person name="Olsen R."/>
            <person name="Szafranski K."/>
            <person name="Xu Q."/>
            <person name="Tunggal B."/>
            <person name="Kummerfeld S."/>
            <person name="Madera M."/>
            <person name="Konfortov B.A."/>
            <person name="Rivero F."/>
            <person name="Bankier A.T."/>
            <person name="Lehmann R."/>
            <person name="Hamlin N."/>
            <person name="Davies R."/>
            <person name="Gaudet P."/>
            <person name="Fey P."/>
            <person name="Pilcher K."/>
            <person name="Chen G."/>
            <person name="Saunders D."/>
            <person name="Sodergren E."/>
            <person name="Davis P."/>
            <person name="Kerhornou A."/>
            <person name="Nie X."/>
            <person name="Hall N."/>
            <person name="Anjard C."/>
            <person name="Hemphill L."/>
            <person name="Bason N."/>
            <person name="Farbrother P."/>
            <person name="Desany B."/>
            <person name="Just E."/>
            <person name="Morio T."/>
            <person name="Rost R."/>
            <person name="Churcher C."/>
            <person name="Cooper J."/>
            <person name="Haydock S."/>
            <person name="van Driessche N."/>
            <person name="Cronin A."/>
            <person name="Goodhead I."/>
            <person name="Muzny D."/>
            <person name="Mourier T."/>
            <person name="Pain A."/>
            <person name="Lu M."/>
            <person name="Harper D."/>
            <person name="Lindsay R."/>
            <person name="Hauser H."/>
            <person name="James K."/>
            <person name="Quiles M."/>
            <person name="Madan Babu M."/>
            <person name="Saito T."/>
            <person name="Buchrieser C."/>
            <person name="Wardroper A."/>
            <person name="Felder M."/>
            <person name="Thangavelu M."/>
            <person name="Johnson D."/>
            <person name="Knights A."/>
            <person name="Loulseged H."/>
            <person name="Mungall K."/>
            <person name="Oliver K."/>
            <person name="Price C."/>
            <person name="Quail M.A."/>
            <person name="Urushihara H."/>
            <person name="Hernandez J."/>
            <person name="Rabbinowitsch E."/>
            <person name="Steffen D."/>
            <person name="Sanders M."/>
            <person name="Ma J."/>
            <person name="Kohara Y."/>
            <person name="Sharp S."/>
            <person name="Simmonds M."/>
            <person name="Spiegler S."/>
            <person name="Tivey A."/>
            <person name="Sugano S."/>
            <person name="White B."/>
            <person name="Walker D."/>
            <person name="Woodward J."/>
            <person name="Winckler T."/>
            <person name="Tanaka Y."/>
            <person name="Shaulsky G."/>
            <person name="Schleicher M."/>
            <person name="Weinstock G."/>
            <person name="Rosenthal A."/>
            <person name="Cox E.C."/>
            <person name="Chisholm R.L."/>
            <person name="Gibbs R."/>
            <person name="Loomis W.F."/>
            <person name="Platzer M."/>
            <person name="Kay R.R."/>
            <person name="Williams J."/>
            <person name="Dear P.H."/>
            <person name="Noegel A.A."/>
            <person name="Barrell B."/>
            <person name="Kuspa A."/>
        </authorList>
    </citation>
    <scope>NUCLEOTIDE SEQUENCE [LARGE SCALE GENOMIC DNA]</scope>
    <source>
        <strain evidence="1 2">AX4</strain>
    </source>
</reference>
<dbReference type="AlphaFoldDB" id="Q54EF0"/>
<protein>
    <submittedName>
        <fullName evidence="1">Uncharacterized protein</fullName>
    </submittedName>
</protein>
<evidence type="ECO:0000313" key="1">
    <source>
        <dbReference type="EMBL" id="EAL61823.1"/>
    </source>
</evidence>
<sequence length="322" mass="37629">MKEISNLEQVTLLNSQVLTLRECLIREIGNNPSYVQSYLALFSLIYHLIDDTFEVDWYKFNKNGKLVKDIELNAICKTERRPRYFESDLFLFDPNKSLLDIQHEVMTFSNDIMFDYLNQTFDLGLKNYEKRLDMVFCLNTIISMDPLCSLAYLKLAVEMDSNEIQFGKTKKQILLSINEKDETFSRAYGELSTLLSIETQYDKIIEIMVIAIKFESDIVIKSNHYYKLSQYLKDNNEKVKLDDGSIMNKQQLLVESIELTPLSNKHSLAYYSLANLLTNPTDTIELFGESYTQSKLFELALENKYTLSLNQLFKIKINQIFK</sequence>
<accession>Q54EF0</accession>
<gene>
    <name evidence="1" type="ORF">DDB_G0291678</name>
</gene>
<keyword evidence="2" id="KW-1185">Reference proteome</keyword>
<dbReference type="GeneID" id="8628234"/>
<dbReference type="PaxDb" id="44689-DDB0219677"/>
<dbReference type="InParanoid" id="Q54EF0"/>
<evidence type="ECO:0000313" key="2">
    <source>
        <dbReference type="Proteomes" id="UP000002195"/>
    </source>
</evidence>
<dbReference type="KEGG" id="ddi:DDB_G0291678"/>
<dbReference type="VEuPathDB" id="AmoebaDB:DDB_G0291678"/>
<dbReference type="RefSeq" id="XP_635290.1">
    <property type="nucleotide sequence ID" value="XM_630198.1"/>
</dbReference>
<dbReference type="Proteomes" id="UP000002195">
    <property type="component" value="Unassembled WGS sequence"/>
</dbReference>
<dbReference type="EMBL" id="AAFI02000177">
    <property type="protein sequence ID" value="EAL61823.1"/>
    <property type="molecule type" value="Genomic_DNA"/>
</dbReference>
<comment type="caution">
    <text evidence="1">The sequence shown here is derived from an EMBL/GenBank/DDBJ whole genome shotgun (WGS) entry which is preliminary data.</text>
</comment>
<dbReference type="HOGENOM" id="CLU_864434_0_0_1"/>
<organism evidence="1 2">
    <name type="scientific">Dictyostelium discoideum</name>
    <name type="common">Social amoeba</name>
    <dbReference type="NCBI Taxonomy" id="44689"/>
    <lineage>
        <taxon>Eukaryota</taxon>
        <taxon>Amoebozoa</taxon>
        <taxon>Evosea</taxon>
        <taxon>Eumycetozoa</taxon>
        <taxon>Dictyostelia</taxon>
        <taxon>Dictyosteliales</taxon>
        <taxon>Dictyosteliaceae</taxon>
        <taxon>Dictyostelium</taxon>
    </lineage>
</organism>
<name>Q54EF0_DICDI</name>